<sequence>MTKTLIEDKDISFLDEIGTLEVTNEDDGQTLDALEIMKNNGVNAIRLRIRNEPAGGFRKLERTLQMAKQIKALHMHFLLDFHFNHKWAYPEDHSKSKNRVHLGREALNDQVFNYTYYVLSVLKEQGALPDMVQISSEITHGHLWNESKVDGDFGSNDHWDHYMTSVISGVVAAKSIDSAINIRLGDGGELQ</sequence>
<keyword evidence="5 6" id="KW-0326">Glycosidase</keyword>
<comment type="similarity">
    <text evidence="2 6">Belongs to the glycosyl hydrolase 53 family.</text>
</comment>
<dbReference type="InterPro" id="IPR017853">
    <property type="entry name" value="GH"/>
</dbReference>
<dbReference type="Pfam" id="PF07745">
    <property type="entry name" value="Glyco_hydro_53"/>
    <property type="match status" value="1"/>
</dbReference>
<keyword evidence="8" id="KW-1185">Reference proteome</keyword>
<dbReference type="GO" id="GO:0015926">
    <property type="term" value="F:glucosidase activity"/>
    <property type="evidence" value="ECO:0007669"/>
    <property type="project" value="InterPro"/>
</dbReference>
<dbReference type="AlphaFoldDB" id="A0A368W2V6"/>
<evidence type="ECO:0000256" key="4">
    <source>
        <dbReference type="ARBA" id="ARBA00022801"/>
    </source>
</evidence>
<comment type="catalytic activity">
    <reaction evidence="1 6">
        <text>The enzyme specifically hydrolyzes (1-&gt;4)-beta-D-galactosidic linkages in type I arabinogalactans.</text>
        <dbReference type="EC" id="3.2.1.89"/>
    </reaction>
</comment>
<evidence type="ECO:0000256" key="6">
    <source>
        <dbReference type="RuleBase" id="RU361192"/>
    </source>
</evidence>
<dbReference type="PANTHER" id="PTHR34983:SF1">
    <property type="entry name" value="ARABINOGALACTAN ENDO-BETA-1,4-GALACTANASE A"/>
    <property type="match status" value="1"/>
</dbReference>
<evidence type="ECO:0000313" key="8">
    <source>
        <dbReference type="Proteomes" id="UP000252415"/>
    </source>
</evidence>
<dbReference type="GO" id="GO:0031218">
    <property type="term" value="F:arabinogalactan endo-1,4-beta-galactosidase activity"/>
    <property type="evidence" value="ECO:0007669"/>
    <property type="project" value="UniProtKB-EC"/>
</dbReference>
<evidence type="ECO:0000256" key="3">
    <source>
        <dbReference type="ARBA" id="ARBA00012556"/>
    </source>
</evidence>
<dbReference type="PANTHER" id="PTHR34983">
    <property type="entry name" value="ARABINOGALACTAN ENDO-BETA-1,4-GALACTANASE A"/>
    <property type="match status" value="1"/>
</dbReference>
<evidence type="ECO:0000256" key="5">
    <source>
        <dbReference type="ARBA" id="ARBA00023295"/>
    </source>
</evidence>
<dbReference type="Proteomes" id="UP000252415">
    <property type="component" value="Unassembled WGS sequence"/>
</dbReference>
<keyword evidence="4 6" id="KW-0378">Hydrolase</keyword>
<dbReference type="GO" id="GO:0045490">
    <property type="term" value="P:pectin catabolic process"/>
    <property type="evidence" value="ECO:0007669"/>
    <property type="project" value="TreeGrafter"/>
</dbReference>
<comment type="caution">
    <text evidence="7">The sequence shown here is derived from an EMBL/GenBank/DDBJ whole genome shotgun (WGS) entry which is preliminary data.</text>
</comment>
<evidence type="ECO:0000256" key="1">
    <source>
        <dbReference type="ARBA" id="ARBA00001695"/>
    </source>
</evidence>
<name>A0A368W2V6_9BACL</name>
<evidence type="ECO:0000313" key="7">
    <source>
        <dbReference type="EMBL" id="RCW47608.1"/>
    </source>
</evidence>
<dbReference type="EC" id="3.2.1.89" evidence="3 6"/>
<evidence type="ECO:0000256" key="2">
    <source>
        <dbReference type="ARBA" id="ARBA00010687"/>
    </source>
</evidence>
<dbReference type="InterPro" id="IPR011683">
    <property type="entry name" value="Glyco_hydro_53"/>
</dbReference>
<accession>A0A368W2V6</accession>
<dbReference type="EMBL" id="QPJD01000008">
    <property type="protein sequence ID" value="RCW47608.1"/>
    <property type="molecule type" value="Genomic_DNA"/>
</dbReference>
<protein>
    <recommendedName>
        <fullName evidence="3 6">Arabinogalactan endo-beta-1,4-galactanase</fullName>
        <ecNumber evidence="3 6">3.2.1.89</ecNumber>
    </recommendedName>
</protein>
<reference evidence="7 8" key="1">
    <citation type="submission" date="2018-07" db="EMBL/GenBank/DDBJ databases">
        <title>Genomic Encyclopedia of Type Strains, Phase III (KMG-III): the genomes of soil and plant-associated and newly described type strains.</title>
        <authorList>
            <person name="Whitman W."/>
        </authorList>
    </citation>
    <scope>NUCLEOTIDE SEQUENCE [LARGE SCALE GENOMIC DNA]</scope>
    <source>
        <strain evidence="7 8">CECT 7506</strain>
    </source>
</reference>
<dbReference type="SUPFAM" id="SSF51445">
    <property type="entry name" value="(Trans)glycosidases"/>
    <property type="match status" value="1"/>
</dbReference>
<gene>
    <name evidence="7" type="ORF">DFP97_108232</name>
</gene>
<proteinExistence type="inferred from homology"/>
<dbReference type="Gene3D" id="3.20.20.80">
    <property type="entry name" value="Glycosidases"/>
    <property type="match status" value="1"/>
</dbReference>
<organism evidence="7 8">
    <name type="scientific">Paenibacillus prosopidis</name>
    <dbReference type="NCBI Taxonomy" id="630520"/>
    <lineage>
        <taxon>Bacteria</taxon>
        <taxon>Bacillati</taxon>
        <taxon>Bacillota</taxon>
        <taxon>Bacilli</taxon>
        <taxon>Bacillales</taxon>
        <taxon>Paenibacillaceae</taxon>
        <taxon>Paenibacillus</taxon>
    </lineage>
</organism>